<dbReference type="PROSITE" id="PS51257">
    <property type="entry name" value="PROKAR_LIPOPROTEIN"/>
    <property type="match status" value="1"/>
</dbReference>
<organism evidence="2 3">
    <name type="scientific">Tenacibaculum jejuense</name>
    <dbReference type="NCBI Taxonomy" id="584609"/>
    <lineage>
        <taxon>Bacteria</taxon>
        <taxon>Pseudomonadati</taxon>
        <taxon>Bacteroidota</taxon>
        <taxon>Flavobacteriia</taxon>
        <taxon>Flavobacteriales</taxon>
        <taxon>Flavobacteriaceae</taxon>
        <taxon>Tenacibaculum</taxon>
    </lineage>
</organism>
<keyword evidence="3" id="KW-1185">Reference proteome</keyword>
<reference evidence="2 3" key="1">
    <citation type="submission" date="2017-07" db="EMBL/GenBank/DDBJ databases">
        <authorList>
            <person name="Sun Z.S."/>
            <person name="Albrecht U."/>
            <person name="Echele G."/>
            <person name="Lee C.C."/>
        </authorList>
    </citation>
    <scope>NUCLEOTIDE SEQUENCE [LARGE SCALE GENOMIC DNA]</scope>
    <source>
        <strain evidence="3">type strain: KCTC 22618</strain>
    </source>
</reference>
<evidence type="ECO:0000256" key="1">
    <source>
        <dbReference type="SAM" id="SignalP"/>
    </source>
</evidence>
<sequence>MKLFNYLKLAVVFSILIFAFSCSDNENLDEVIEPELELMGRGNAFTEDGIIVKNDLSSDDDNQENDDNFLDFNYQREFCFIEGLSISQKQEAINCYIFPFNTISRVSINGNCEVWLIRGEHGDPVDDEDEDEDEDLILKKSSIIEDFHSQTKGICNGILSTRIILKD</sequence>
<feature type="signal peptide" evidence="1">
    <location>
        <begin position="1"/>
        <end position="23"/>
    </location>
</feature>
<keyword evidence="2" id="KW-0449">Lipoprotein</keyword>
<evidence type="ECO:0000313" key="2">
    <source>
        <dbReference type="EMBL" id="SNR14986.1"/>
    </source>
</evidence>
<dbReference type="RefSeq" id="WP_095070364.1">
    <property type="nucleotide sequence ID" value="NZ_LT899436.1"/>
</dbReference>
<feature type="chain" id="PRO_5012376042" evidence="1">
    <location>
        <begin position="24"/>
        <end position="167"/>
    </location>
</feature>
<dbReference type="Proteomes" id="UP000215214">
    <property type="component" value="Chromosome TJEJU"/>
</dbReference>
<proteinExistence type="predicted"/>
<gene>
    <name evidence="2" type="ORF">TJEJU_1242</name>
</gene>
<keyword evidence="1" id="KW-0732">Signal</keyword>
<dbReference type="KEGG" id="tje:TJEJU_1242"/>
<dbReference type="OrthoDB" id="9791748at2"/>
<name>A0A238U7J9_9FLAO</name>
<accession>A0A238U7J9</accession>
<dbReference type="EMBL" id="LT899436">
    <property type="protein sequence ID" value="SNR14986.1"/>
    <property type="molecule type" value="Genomic_DNA"/>
</dbReference>
<protein>
    <submittedName>
        <fullName evidence="2">Probable lipoprotein</fullName>
    </submittedName>
</protein>
<dbReference type="AlphaFoldDB" id="A0A238U7J9"/>
<evidence type="ECO:0000313" key="3">
    <source>
        <dbReference type="Proteomes" id="UP000215214"/>
    </source>
</evidence>